<feature type="transmembrane region" description="Helical" evidence="6">
    <location>
        <begin position="267"/>
        <end position="290"/>
    </location>
</feature>
<dbReference type="CDD" id="cd06581">
    <property type="entry name" value="TM_PBP1_LivM_like"/>
    <property type="match status" value="1"/>
</dbReference>
<dbReference type="EMBL" id="PVUE01000015">
    <property type="protein sequence ID" value="PRZ40583.1"/>
    <property type="molecule type" value="Genomic_DNA"/>
</dbReference>
<keyword evidence="5 6" id="KW-0472">Membrane</keyword>
<reference evidence="7 8" key="1">
    <citation type="submission" date="2018-03" db="EMBL/GenBank/DDBJ databases">
        <title>Genomic Encyclopedia of Archaeal and Bacterial Type Strains, Phase II (KMG-II): from individual species to whole genera.</title>
        <authorList>
            <person name="Goeker M."/>
        </authorList>
    </citation>
    <scope>NUCLEOTIDE SEQUENCE [LARGE SCALE GENOMIC DNA]</scope>
    <source>
        <strain evidence="7 8">DSM 100065</strain>
    </source>
</reference>
<feature type="transmembrane region" description="Helical" evidence="6">
    <location>
        <begin position="302"/>
        <end position="329"/>
    </location>
</feature>
<sequence>MTVSQTSPQKPDKGLLDKLPSVGNPVRRWWEGLGKPVKLTITIAFLIFLVILPLLNPPGISTDSAGLQFSNVLAECARTGLIALGLNVVVGLAGLLDLGYVGFFAVGAYVVALLSSPDSELALRWSWLACVPIAMVVTALSGLLLGLPTLRLRGDYLAIVTLGFGEIVRLLADNIGPLKGQTGFARVAFPVVGTSDSRPFGFFSNANNAKPFTSGLAWYWLIIVLILLMLWAVSNLEHSRVGRAWIALREDEDAAEIMGVSTFKYKLWAFAIGAAIGGLSGALMAGQVQFVNNQKFDVVTSMLFLSAVVLGGQGNKLGVLLGAFLIVYIPSRFTVIAEWKFLIFGVALIVLMLFRPQGLIPARHRLLGADLPKDATIDYEPDEEVDGVPPTNREAL</sequence>
<evidence type="ECO:0000256" key="3">
    <source>
        <dbReference type="ARBA" id="ARBA00022692"/>
    </source>
</evidence>
<dbReference type="InterPro" id="IPR043428">
    <property type="entry name" value="LivM-like"/>
</dbReference>
<feature type="transmembrane region" description="Helical" evidence="6">
    <location>
        <begin position="341"/>
        <end position="360"/>
    </location>
</feature>
<feature type="transmembrane region" description="Helical" evidence="6">
    <location>
        <begin position="37"/>
        <end position="55"/>
    </location>
</feature>
<dbReference type="RefSeq" id="WP_106350009.1">
    <property type="nucleotide sequence ID" value="NZ_PVUE01000015.1"/>
</dbReference>
<keyword evidence="8" id="KW-1185">Reference proteome</keyword>
<protein>
    <submittedName>
        <fullName evidence="7">Amino acid/amide ABC transporter membrane protein 2 (HAAT family)</fullName>
    </submittedName>
</protein>
<feature type="transmembrane region" description="Helical" evidence="6">
    <location>
        <begin position="88"/>
        <end position="114"/>
    </location>
</feature>
<feature type="transmembrane region" description="Helical" evidence="6">
    <location>
        <begin position="126"/>
        <end position="147"/>
    </location>
</feature>
<gene>
    <name evidence="7" type="ORF">CLV47_1156</name>
</gene>
<evidence type="ECO:0000313" key="7">
    <source>
        <dbReference type="EMBL" id="PRZ40583.1"/>
    </source>
</evidence>
<organism evidence="7 8">
    <name type="scientific">Antricoccus suffuscus</name>
    <dbReference type="NCBI Taxonomy" id="1629062"/>
    <lineage>
        <taxon>Bacteria</taxon>
        <taxon>Bacillati</taxon>
        <taxon>Actinomycetota</taxon>
        <taxon>Actinomycetes</taxon>
        <taxon>Geodermatophilales</taxon>
        <taxon>Antricoccaceae</taxon>
        <taxon>Antricoccus</taxon>
    </lineage>
</organism>
<evidence type="ECO:0000256" key="4">
    <source>
        <dbReference type="ARBA" id="ARBA00022989"/>
    </source>
</evidence>
<evidence type="ECO:0000256" key="6">
    <source>
        <dbReference type="SAM" id="Phobius"/>
    </source>
</evidence>
<dbReference type="Pfam" id="PF02653">
    <property type="entry name" value="BPD_transp_2"/>
    <property type="match status" value="1"/>
</dbReference>
<dbReference type="GO" id="GO:0015658">
    <property type="term" value="F:branched-chain amino acid transmembrane transporter activity"/>
    <property type="evidence" value="ECO:0007669"/>
    <property type="project" value="InterPro"/>
</dbReference>
<evidence type="ECO:0000313" key="8">
    <source>
        <dbReference type="Proteomes" id="UP000237752"/>
    </source>
</evidence>
<evidence type="ECO:0000256" key="5">
    <source>
        <dbReference type="ARBA" id="ARBA00023136"/>
    </source>
</evidence>
<keyword evidence="3 6" id="KW-0812">Transmembrane</keyword>
<evidence type="ECO:0000256" key="1">
    <source>
        <dbReference type="ARBA" id="ARBA00004651"/>
    </source>
</evidence>
<keyword evidence="2" id="KW-1003">Cell membrane</keyword>
<feature type="transmembrane region" description="Helical" evidence="6">
    <location>
        <begin position="216"/>
        <end position="233"/>
    </location>
</feature>
<dbReference type="Proteomes" id="UP000237752">
    <property type="component" value="Unassembled WGS sequence"/>
</dbReference>
<comment type="caution">
    <text evidence="7">The sequence shown here is derived from an EMBL/GenBank/DDBJ whole genome shotgun (WGS) entry which is preliminary data.</text>
</comment>
<dbReference type="GO" id="GO:0005886">
    <property type="term" value="C:plasma membrane"/>
    <property type="evidence" value="ECO:0007669"/>
    <property type="project" value="UniProtKB-SubCell"/>
</dbReference>
<accession>A0A2T0ZW81</accession>
<evidence type="ECO:0000256" key="2">
    <source>
        <dbReference type="ARBA" id="ARBA00022475"/>
    </source>
</evidence>
<dbReference type="PANTHER" id="PTHR30482">
    <property type="entry name" value="HIGH-AFFINITY BRANCHED-CHAIN AMINO ACID TRANSPORT SYSTEM PERMEASE"/>
    <property type="match status" value="1"/>
</dbReference>
<dbReference type="AlphaFoldDB" id="A0A2T0ZW81"/>
<dbReference type="PANTHER" id="PTHR30482:SF10">
    <property type="entry name" value="HIGH-AFFINITY BRANCHED-CHAIN AMINO ACID TRANSPORT PROTEIN BRAE"/>
    <property type="match status" value="1"/>
</dbReference>
<dbReference type="OrthoDB" id="9814461at2"/>
<proteinExistence type="predicted"/>
<dbReference type="InterPro" id="IPR001851">
    <property type="entry name" value="ABC_transp_permease"/>
</dbReference>
<comment type="subcellular location">
    <subcellularLocation>
        <location evidence="1">Cell membrane</location>
        <topology evidence="1">Multi-pass membrane protein</topology>
    </subcellularLocation>
</comment>
<name>A0A2T0ZW81_9ACTN</name>
<keyword evidence="4 6" id="KW-1133">Transmembrane helix</keyword>